<protein>
    <submittedName>
        <fullName evidence="2">Uncharacterized protein</fullName>
    </submittedName>
</protein>
<dbReference type="Gramene" id="KXG25752">
    <property type="protein sequence ID" value="KXG25752"/>
    <property type="gene ID" value="SORBI_3006G001700"/>
</dbReference>
<dbReference type="AlphaFoldDB" id="A0A1B6PJC3"/>
<reference evidence="2 3" key="1">
    <citation type="journal article" date="2009" name="Nature">
        <title>The Sorghum bicolor genome and the diversification of grasses.</title>
        <authorList>
            <person name="Paterson A.H."/>
            <person name="Bowers J.E."/>
            <person name="Bruggmann R."/>
            <person name="Dubchak I."/>
            <person name="Grimwood J."/>
            <person name="Gundlach H."/>
            <person name="Haberer G."/>
            <person name="Hellsten U."/>
            <person name="Mitros T."/>
            <person name="Poliakov A."/>
            <person name="Schmutz J."/>
            <person name="Spannagl M."/>
            <person name="Tang H."/>
            <person name="Wang X."/>
            <person name="Wicker T."/>
            <person name="Bharti A.K."/>
            <person name="Chapman J."/>
            <person name="Feltus F.A."/>
            <person name="Gowik U."/>
            <person name="Grigoriev I.V."/>
            <person name="Lyons E."/>
            <person name="Maher C.A."/>
            <person name="Martis M."/>
            <person name="Narechania A."/>
            <person name="Otillar R.P."/>
            <person name="Penning B.W."/>
            <person name="Salamov A.A."/>
            <person name="Wang Y."/>
            <person name="Zhang L."/>
            <person name="Carpita N.C."/>
            <person name="Freeling M."/>
            <person name="Gingle A.R."/>
            <person name="Hash C.T."/>
            <person name="Keller B."/>
            <person name="Klein P."/>
            <person name="Kresovich S."/>
            <person name="McCann M.C."/>
            <person name="Ming R."/>
            <person name="Peterson D.G."/>
            <person name="Mehboob-ur-Rahman"/>
            <person name="Ware D."/>
            <person name="Westhoff P."/>
            <person name="Mayer K.F."/>
            <person name="Messing J."/>
            <person name="Rokhsar D.S."/>
        </authorList>
    </citation>
    <scope>NUCLEOTIDE SEQUENCE [LARGE SCALE GENOMIC DNA]</scope>
    <source>
        <strain evidence="3">cv. BTx623</strain>
    </source>
</reference>
<name>A0A1B6PJC3_SORBI</name>
<evidence type="ECO:0000313" key="3">
    <source>
        <dbReference type="Proteomes" id="UP000000768"/>
    </source>
</evidence>
<organism evidence="2 3">
    <name type="scientific">Sorghum bicolor</name>
    <name type="common">Sorghum</name>
    <name type="synonym">Sorghum vulgare</name>
    <dbReference type="NCBI Taxonomy" id="4558"/>
    <lineage>
        <taxon>Eukaryota</taxon>
        <taxon>Viridiplantae</taxon>
        <taxon>Streptophyta</taxon>
        <taxon>Embryophyta</taxon>
        <taxon>Tracheophyta</taxon>
        <taxon>Spermatophyta</taxon>
        <taxon>Magnoliopsida</taxon>
        <taxon>Liliopsida</taxon>
        <taxon>Poales</taxon>
        <taxon>Poaceae</taxon>
        <taxon>PACMAD clade</taxon>
        <taxon>Panicoideae</taxon>
        <taxon>Andropogonodae</taxon>
        <taxon>Andropogoneae</taxon>
        <taxon>Sorghinae</taxon>
        <taxon>Sorghum</taxon>
    </lineage>
</organism>
<evidence type="ECO:0000256" key="1">
    <source>
        <dbReference type="SAM" id="MobiDB-lite"/>
    </source>
</evidence>
<keyword evidence="3" id="KW-1185">Reference proteome</keyword>
<gene>
    <name evidence="2" type="ORF">SORBI_3006G001700</name>
</gene>
<sequence>MADVNPLINGDLSGDDSSQSSNGSDSIVQPPSATILQTINIRHHIPVELNITESNYAKWQDFFDTFIGKFGLTSERSLFGFGN</sequence>
<dbReference type="Proteomes" id="UP000000768">
    <property type="component" value="Chromosome 6"/>
</dbReference>
<proteinExistence type="predicted"/>
<dbReference type="EMBL" id="CM000765">
    <property type="protein sequence ID" value="KXG25752.1"/>
    <property type="molecule type" value="Genomic_DNA"/>
</dbReference>
<reference evidence="3" key="2">
    <citation type="journal article" date="2018" name="Plant J.">
        <title>The Sorghum bicolor reference genome: improved assembly, gene annotations, a transcriptome atlas, and signatures of genome organization.</title>
        <authorList>
            <person name="McCormick R.F."/>
            <person name="Truong S.K."/>
            <person name="Sreedasyam A."/>
            <person name="Jenkins J."/>
            <person name="Shu S."/>
            <person name="Sims D."/>
            <person name="Kennedy M."/>
            <person name="Amirebrahimi M."/>
            <person name="Weers B.D."/>
            <person name="McKinley B."/>
            <person name="Mattison A."/>
            <person name="Morishige D.T."/>
            <person name="Grimwood J."/>
            <person name="Schmutz J."/>
            <person name="Mullet J.E."/>
        </authorList>
    </citation>
    <scope>NUCLEOTIDE SEQUENCE [LARGE SCALE GENOMIC DNA]</scope>
    <source>
        <strain evidence="3">cv. BTx623</strain>
    </source>
</reference>
<feature type="compositionally biased region" description="Low complexity" evidence="1">
    <location>
        <begin position="10"/>
        <end position="26"/>
    </location>
</feature>
<accession>A0A1B6PJC3</accession>
<dbReference type="InParanoid" id="A0A1B6PJC3"/>
<evidence type="ECO:0000313" key="2">
    <source>
        <dbReference type="EMBL" id="KXG25752.1"/>
    </source>
</evidence>
<feature type="region of interest" description="Disordered" evidence="1">
    <location>
        <begin position="1"/>
        <end position="30"/>
    </location>
</feature>